<evidence type="ECO:0000256" key="1">
    <source>
        <dbReference type="ARBA" id="ARBA00004651"/>
    </source>
</evidence>
<dbReference type="Proteomes" id="UP000248790">
    <property type="component" value="Unassembled WGS sequence"/>
</dbReference>
<dbReference type="GO" id="GO:0016763">
    <property type="term" value="F:pentosyltransferase activity"/>
    <property type="evidence" value="ECO:0007669"/>
    <property type="project" value="TreeGrafter"/>
</dbReference>
<dbReference type="PANTHER" id="PTHR33908:SF3">
    <property type="entry name" value="UNDECAPRENYL PHOSPHATE-ALPHA-4-AMINO-4-DEOXY-L-ARABINOSE ARABINOSYL TRANSFERASE"/>
    <property type="match status" value="1"/>
</dbReference>
<dbReference type="InterPro" id="IPR050297">
    <property type="entry name" value="LipidA_mod_glycosyltrf_83"/>
</dbReference>
<keyword evidence="4 10" id="KW-0808">Transferase</keyword>
<feature type="transmembrane region" description="Helical" evidence="8">
    <location>
        <begin position="435"/>
        <end position="454"/>
    </location>
</feature>
<keyword evidence="3" id="KW-0328">Glycosyltransferase</keyword>
<feature type="transmembrane region" description="Helical" evidence="8">
    <location>
        <begin position="378"/>
        <end position="397"/>
    </location>
</feature>
<keyword evidence="2" id="KW-1003">Cell membrane</keyword>
<protein>
    <submittedName>
        <fullName evidence="10">4-amino-4-deoxy-L-arabinose transferase-like glycosyltransferase</fullName>
    </submittedName>
</protein>
<comment type="caution">
    <text evidence="10">The sequence shown here is derived from an EMBL/GenBank/DDBJ whole genome shotgun (WGS) entry which is preliminary data.</text>
</comment>
<keyword evidence="6 8" id="KW-1133">Transmembrane helix</keyword>
<evidence type="ECO:0000256" key="2">
    <source>
        <dbReference type="ARBA" id="ARBA00022475"/>
    </source>
</evidence>
<name>A0A327WQB1_LARAB</name>
<evidence type="ECO:0000256" key="6">
    <source>
        <dbReference type="ARBA" id="ARBA00022989"/>
    </source>
</evidence>
<evidence type="ECO:0000256" key="3">
    <source>
        <dbReference type="ARBA" id="ARBA00022676"/>
    </source>
</evidence>
<sequence>MANPFYLCGMQMPFHQKPVFWQLLSIALLIPALFSYLGYLPLDTGTDEPRRALVALEMMLSGDYLTPTLNGELYFNKPPLYNWLIASSFHLFGNYSSFALRFPMAVSLLLYGLTIYLLVKPYLGTRVAFAAALMLITNTRILLYDSMLGLIDITFSWLTYTAFILVYRFDQKRNYWALFLTTYLLTALCFLMKGLPSLVFQGLTLLAYFLYTKQFRRLFSPAHFAGIGLFLLIVGSYYVAYFDRNSIPPEKIVAVLFDESAKRTVVKFGIVETLLHMLTFPFEMLYHYAPWMLLVVLLFRKGALAWKRPENPSTDRRLLAGQPFVFFNAVVFLVNFVIYWSSPQVYARYLIMLLPLLFTVFAYVYYERTSPTDWRRRGWEGLLGTALVVVTLGAWVPFFHPETQQIAGLWWKCGLMFVGLGFITYHYIRQPEHRLIILIAFLAMFRHGFNWLVIPPRLAHRQEYKDSSERIARQSLGKPLYGYKETIGSDGQTDVNSFHIEVVRGEILRKTDRKLPNALYIADSATLSGERYQTLSEFDLFDRHPAKLVRFEP</sequence>
<feature type="transmembrane region" description="Helical" evidence="8">
    <location>
        <begin position="98"/>
        <end position="119"/>
    </location>
</feature>
<feature type="transmembrane region" description="Helical" evidence="8">
    <location>
        <begin position="318"/>
        <end position="340"/>
    </location>
</feature>
<evidence type="ECO:0000256" key="4">
    <source>
        <dbReference type="ARBA" id="ARBA00022679"/>
    </source>
</evidence>
<dbReference type="GO" id="GO:0005886">
    <property type="term" value="C:plasma membrane"/>
    <property type="evidence" value="ECO:0007669"/>
    <property type="project" value="UniProtKB-SubCell"/>
</dbReference>
<gene>
    <name evidence="10" type="ORF">LX87_03984</name>
</gene>
<feature type="transmembrane region" description="Helical" evidence="8">
    <location>
        <begin position="285"/>
        <end position="306"/>
    </location>
</feature>
<keyword evidence="11" id="KW-1185">Reference proteome</keyword>
<reference evidence="10 11" key="1">
    <citation type="submission" date="2018-06" db="EMBL/GenBank/DDBJ databases">
        <title>Genomic Encyclopedia of Archaeal and Bacterial Type Strains, Phase II (KMG-II): from individual species to whole genera.</title>
        <authorList>
            <person name="Goeker M."/>
        </authorList>
    </citation>
    <scope>NUCLEOTIDE SEQUENCE [LARGE SCALE GENOMIC DNA]</scope>
    <source>
        <strain evidence="10 11">DSM 21851</strain>
    </source>
</reference>
<dbReference type="GO" id="GO:0010041">
    <property type="term" value="P:response to iron(III) ion"/>
    <property type="evidence" value="ECO:0007669"/>
    <property type="project" value="TreeGrafter"/>
</dbReference>
<feature type="transmembrane region" description="Helical" evidence="8">
    <location>
        <begin position="175"/>
        <end position="206"/>
    </location>
</feature>
<feature type="transmembrane region" description="Helical" evidence="8">
    <location>
        <begin position="218"/>
        <end position="240"/>
    </location>
</feature>
<feature type="domain" description="Glycosyltransferase RgtA/B/C/D-like" evidence="9">
    <location>
        <begin position="76"/>
        <end position="234"/>
    </location>
</feature>
<dbReference type="InterPro" id="IPR038731">
    <property type="entry name" value="RgtA/B/C-like"/>
</dbReference>
<evidence type="ECO:0000259" key="9">
    <source>
        <dbReference type="Pfam" id="PF13231"/>
    </source>
</evidence>
<dbReference type="PANTHER" id="PTHR33908">
    <property type="entry name" value="MANNOSYLTRANSFERASE YKCB-RELATED"/>
    <property type="match status" value="1"/>
</dbReference>
<accession>A0A327WQB1</accession>
<comment type="subcellular location">
    <subcellularLocation>
        <location evidence="1">Cell membrane</location>
        <topology evidence="1">Multi-pass membrane protein</topology>
    </subcellularLocation>
</comment>
<feature type="transmembrane region" description="Helical" evidence="8">
    <location>
        <begin position="346"/>
        <end position="366"/>
    </location>
</feature>
<evidence type="ECO:0000256" key="8">
    <source>
        <dbReference type="SAM" id="Phobius"/>
    </source>
</evidence>
<feature type="transmembrane region" description="Helical" evidence="8">
    <location>
        <begin position="125"/>
        <end position="143"/>
    </location>
</feature>
<keyword evidence="5 8" id="KW-0812">Transmembrane</keyword>
<evidence type="ECO:0000256" key="7">
    <source>
        <dbReference type="ARBA" id="ARBA00023136"/>
    </source>
</evidence>
<dbReference type="Pfam" id="PF13231">
    <property type="entry name" value="PMT_2"/>
    <property type="match status" value="1"/>
</dbReference>
<dbReference type="EMBL" id="QLMC01000005">
    <property type="protein sequence ID" value="RAJ94100.1"/>
    <property type="molecule type" value="Genomic_DNA"/>
</dbReference>
<proteinExistence type="predicted"/>
<organism evidence="10 11">
    <name type="scientific">Larkinella arboricola</name>
    <dbReference type="NCBI Taxonomy" id="643671"/>
    <lineage>
        <taxon>Bacteria</taxon>
        <taxon>Pseudomonadati</taxon>
        <taxon>Bacteroidota</taxon>
        <taxon>Cytophagia</taxon>
        <taxon>Cytophagales</taxon>
        <taxon>Spirosomataceae</taxon>
        <taxon>Larkinella</taxon>
    </lineage>
</organism>
<evidence type="ECO:0000313" key="10">
    <source>
        <dbReference type="EMBL" id="RAJ94100.1"/>
    </source>
</evidence>
<feature type="transmembrane region" description="Helical" evidence="8">
    <location>
        <begin position="409"/>
        <end position="428"/>
    </location>
</feature>
<dbReference type="AlphaFoldDB" id="A0A327WQB1"/>
<feature type="transmembrane region" description="Helical" evidence="8">
    <location>
        <begin position="20"/>
        <end position="42"/>
    </location>
</feature>
<feature type="transmembrane region" description="Helical" evidence="8">
    <location>
        <begin position="150"/>
        <end position="169"/>
    </location>
</feature>
<evidence type="ECO:0000256" key="5">
    <source>
        <dbReference type="ARBA" id="ARBA00022692"/>
    </source>
</evidence>
<keyword evidence="7 8" id="KW-0472">Membrane</keyword>
<dbReference type="GO" id="GO:0009103">
    <property type="term" value="P:lipopolysaccharide biosynthetic process"/>
    <property type="evidence" value="ECO:0007669"/>
    <property type="project" value="UniProtKB-ARBA"/>
</dbReference>
<evidence type="ECO:0000313" key="11">
    <source>
        <dbReference type="Proteomes" id="UP000248790"/>
    </source>
</evidence>